<dbReference type="Proteomes" id="UP000789759">
    <property type="component" value="Unassembled WGS sequence"/>
</dbReference>
<evidence type="ECO:0000313" key="2">
    <source>
        <dbReference type="Proteomes" id="UP000789759"/>
    </source>
</evidence>
<name>A0A9N9PKT4_9GLOM</name>
<dbReference type="Gene3D" id="3.90.79.10">
    <property type="entry name" value="Nucleoside Triphosphate Pyrophosphohydrolase"/>
    <property type="match status" value="1"/>
</dbReference>
<proteinExistence type="predicted"/>
<evidence type="ECO:0000313" key="1">
    <source>
        <dbReference type="EMBL" id="CAG8831479.1"/>
    </source>
</evidence>
<accession>A0A9N9PKT4</accession>
<reference evidence="1" key="1">
    <citation type="submission" date="2021-06" db="EMBL/GenBank/DDBJ databases">
        <authorList>
            <person name="Kallberg Y."/>
            <person name="Tangrot J."/>
            <person name="Rosling A."/>
        </authorList>
    </citation>
    <scope>NUCLEOTIDE SEQUENCE</scope>
    <source>
        <strain evidence="1">FL966</strain>
    </source>
</reference>
<organism evidence="1 2">
    <name type="scientific">Cetraspora pellucida</name>
    <dbReference type="NCBI Taxonomy" id="1433469"/>
    <lineage>
        <taxon>Eukaryota</taxon>
        <taxon>Fungi</taxon>
        <taxon>Fungi incertae sedis</taxon>
        <taxon>Mucoromycota</taxon>
        <taxon>Glomeromycotina</taxon>
        <taxon>Glomeromycetes</taxon>
        <taxon>Diversisporales</taxon>
        <taxon>Gigasporaceae</taxon>
        <taxon>Cetraspora</taxon>
    </lineage>
</organism>
<dbReference type="EMBL" id="CAJVQA010066267">
    <property type="protein sequence ID" value="CAG8831479.1"/>
    <property type="molecule type" value="Genomic_DNA"/>
</dbReference>
<dbReference type="SUPFAM" id="SSF55811">
    <property type="entry name" value="Nudix"/>
    <property type="match status" value="1"/>
</dbReference>
<protein>
    <submittedName>
        <fullName evidence="1">3452_t:CDS:1</fullName>
    </submittedName>
</protein>
<sequence>NNPSKDYYTYYQVARDDLELYELFVNCVKREVFEETKLDLKDFHFITYDEGFRIFSNCSDCEIIFKTAIYLTIADKILQLTEPDKNSA</sequence>
<keyword evidence="2" id="KW-1185">Reference proteome</keyword>
<gene>
    <name evidence="1" type="ORF">CPELLU_LOCUS20743</name>
</gene>
<dbReference type="AlphaFoldDB" id="A0A9N9PKT4"/>
<feature type="non-terminal residue" evidence="1">
    <location>
        <position position="1"/>
    </location>
</feature>
<dbReference type="OrthoDB" id="2447950at2759"/>
<dbReference type="InterPro" id="IPR015797">
    <property type="entry name" value="NUDIX_hydrolase-like_dom_sf"/>
</dbReference>
<comment type="caution">
    <text evidence="1">The sequence shown here is derived from an EMBL/GenBank/DDBJ whole genome shotgun (WGS) entry which is preliminary data.</text>
</comment>